<proteinExistence type="predicted"/>
<protein>
    <submittedName>
        <fullName evidence="1 2">Uncharacterized protein</fullName>
    </submittedName>
</protein>
<evidence type="ECO:0000313" key="3">
    <source>
        <dbReference type="Proteomes" id="UP000008810"/>
    </source>
</evidence>
<reference evidence="2" key="3">
    <citation type="submission" date="2018-08" db="UniProtKB">
        <authorList>
            <consortium name="EnsemblPlants"/>
        </authorList>
    </citation>
    <scope>IDENTIFICATION</scope>
    <source>
        <strain evidence="2">cv. Bd21</strain>
    </source>
</reference>
<gene>
    <name evidence="1" type="ORF">BRADI_1g18305v3</name>
</gene>
<dbReference type="EMBL" id="CM000880">
    <property type="protein sequence ID" value="KQK14721.1"/>
    <property type="molecule type" value="Genomic_DNA"/>
</dbReference>
<dbReference type="InParanoid" id="A0A0Q3KUA9"/>
<dbReference type="OrthoDB" id="1685715at2759"/>
<dbReference type="EnsemblPlants" id="KQK14721">
    <property type="protein sequence ID" value="KQK14721"/>
    <property type="gene ID" value="BRADI_1g18305v3"/>
</dbReference>
<evidence type="ECO:0000313" key="1">
    <source>
        <dbReference type="EMBL" id="KQK14721.1"/>
    </source>
</evidence>
<dbReference type="AlphaFoldDB" id="A0A0Q3KUA9"/>
<keyword evidence="3" id="KW-1185">Reference proteome</keyword>
<sequence length="123" mass="13232">MACGLQPSAAAAILPYSRRSATAAAAKGRPHRFNSMNQLHRRLPLFESRRFRNLVSSRCSGSSAEASISSRPADVSSAHNDLTTRHCIDAVPGAQIITISGYWTGPDIDDGYGHVQAILQRIA</sequence>
<dbReference type="Proteomes" id="UP000008810">
    <property type="component" value="Chromosome 1"/>
</dbReference>
<name>A0A0Q3KUA9_BRADI</name>
<reference evidence="1" key="2">
    <citation type="submission" date="2017-06" db="EMBL/GenBank/DDBJ databases">
        <title>WGS assembly of Brachypodium distachyon.</title>
        <authorList>
            <consortium name="The International Brachypodium Initiative"/>
            <person name="Lucas S."/>
            <person name="Harmon-Smith M."/>
            <person name="Lail K."/>
            <person name="Tice H."/>
            <person name="Grimwood J."/>
            <person name="Bruce D."/>
            <person name="Barry K."/>
            <person name="Shu S."/>
            <person name="Lindquist E."/>
            <person name="Wang M."/>
            <person name="Pitluck S."/>
            <person name="Vogel J.P."/>
            <person name="Garvin D.F."/>
            <person name="Mockler T.C."/>
            <person name="Schmutz J."/>
            <person name="Rokhsar D."/>
            <person name="Bevan M.W."/>
        </authorList>
    </citation>
    <scope>NUCLEOTIDE SEQUENCE</scope>
    <source>
        <strain evidence="1">Bd21</strain>
    </source>
</reference>
<dbReference type="Gramene" id="KQK14721">
    <property type="protein sequence ID" value="KQK14721"/>
    <property type="gene ID" value="BRADI_1g18305v3"/>
</dbReference>
<reference evidence="1 2" key="1">
    <citation type="journal article" date="2010" name="Nature">
        <title>Genome sequencing and analysis of the model grass Brachypodium distachyon.</title>
        <authorList>
            <consortium name="International Brachypodium Initiative"/>
        </authorList>
    </citation>
    <scope>NUCLEOTIDE SEQUENCE [LARGE SCALE GENOMIC DNA]</scope>
    <source>
        <strain evidence="1 2">Bd21</strain>
    </source>
</reference>
<accession>A0A0Q3KUA9</accession>
<evidence type="ECO:0000313" key="2">
    <source>
        <dbReference type="EnsemblPlants" id="KQK14721"/>
    </source>
</evidence>
<organism evidence="1">
    <name type="scientific">Brachypodium distachyon</name>
    <name type="common">Purple false brome</name>
    <name type="synonym">Trachynia distachya</name>
    <dbReference type="NCBI Taxonomy" id="15368"/>
    <lineage>
        <taxon>Eukaryota</taxon>
        <taxon>Viridiplantae</taxon>
        <taxon>Streptophyta</taxon>
        <taxon>Embryophyta</taxon>
        <taxon>Tracheophyta</taxon>
        <taxon>Spermatophyta</taxon>
        <taxon>Magnoliopsida</taxon>
        <taxon>Liliopsida</taxon>
        <taxon>Poales</taxon>
        <taxon>Poaceae</taxon>
        <taxon>BOP clade</taxon>
        <taxon>Pooideae</taxon>
        <taxon>Stipodae</taxon>
        <taxon>Brachypodieae</taxon>
        <taxon>Brachypodium</taxon>
    </lineage>
</organism>